<dbReference type="EMBL" id="OJIN01000101">
    <property type="protein sequence ID" value="SPD73512.1"/>
    <property type="molecule type" value="Genomic_DNA"/>
</dbReference>
<keyword evidence="6 10" id="KW-0548">Nucleotidyltransferase</keyword>
<reference evidence="14" key="1">
    <citation type="submission" date="2018-01" db="EMBL/GenBank/DDBJ databases">
        <authorList>
            <person name="Regsiter A."/>
            <person name="William W."/>
        </authorList>
    </citation>
    <scope>NUCLEOTIDE SEQUENCE</scope>
    <source>
        <strain evidence="14">TRIP AH-1</strain>
    </source>
</reference>
<dbReference type="AlphaFoldDB" id="A0A445MVW1"/>
<comment type="subunit">
    <text evidence="10">Forms a ring-shaped head-to-tail homodimer around DNA.</text>
</comment>
<dbReference type="SUPFAM" id="SSF55979">
    <property type="entry name" value="DNA clamp"/>
    <property type="match status" value="3"/>
</dbReference>
<evidence type="ECO:0000256" key="4">
    <source>
        <dbReference type="ARBA" id="ARBA00022490"/>
    </source>
</evidence>
<keyword evidence="9" id="KW-0238">DNA-binding</keyword>
<evidence type="ECO:0000259" key="13">
    <source>
        <dbReference type="Pfam" id="PF02768"/>
    </source>
</evidence>
<dbReference type="InterPro" id="IPR022634">
    <property type="entry name" value="DNA_polIII_beta_N"/>
</dbReference>
<dbReference type="GO" id="GO:0008408">
    <property type="term" value="F:3'-5' exonuclease activity"/>
    <property type="evidence" value="ECO:0007669"/>
    <property type="project" value="InterPro"/>
</dbReference>
<evidence type="ECO:0000256" key="2">
    <source>
        <dbReference type="ARBA" id="ARBA00010752"/>
    </source>
</evidence>
<dbReference type="InterPro" id="IPR022637">
    <property type="entry name" value="DNA_polIII_beta_cen"/>
</dbReference>
<keyword evidence="8 10" id="KW-0239">DNA-directed DNA polymerase</keyword>
<evidence type="ECO:0000256" key="3">
    <source>
        <dbReference type="ARBA" id="ARBA00021035"/>
    </source>
</evidence>
<evidence type="ECO:0000256" key="1">
    <source>
        <dbReference type="ARBA" id="ARBA00004496"/>
    </source>
</evidence>
<dbReference type="PANTHER" id="PTHR30478">
    <property type="entry name" value="DNA POLYMERASE III SUBUNIT BETA"/>
    <property type="match status" value="1"/>
</dbReference>
<evidence type="ECO:0000256" key="10">
    <source>
        <dbReference type="PIRNR" id="PIRNR000804"/>
    </source>
</evidence>
<feature type="domain" description="DNA polymerase III beta sliding clamp C-terminal" evidence="13">
    <location>
        <begin position="251"/>
        <end position="369"/>
    </location>
</feature>
<comment type="function">
    <text evidence="10">Confers DNA tethering and processivity to DNA polymerases and other proteins. Acts as a clamp, forming a ring around DNA (a reaction catalyzed by the clamp-loading complex) which diffuses in an ATP-independent manner freely and bidirectionally along dsDNA. Initially characterized for its ability to contact the catalytic subunit of DNA polymerase III (Pol III), a complex, multichain enzyme responsible for most of the replicative synthesis in bacteria; Pol III exhibits 3'-5' exonuclease proofreading activity. The beta chain is required for initiation of replication as well as for processivity of DNA replication.</text>
</comment>
<dbReference type="GO" id="GO:0003887">
    <property type="term" value="F:DNA-directed DNA polymerase activity"/>
    <property type="evidence" value="ECO:0007669"/>
    <property type="project" value="UniProtKB-UniRule"/>
</dbReference>
<keyword evidence="4 10" id="KW-0963">Cytoplasm</keyword>
<feature type="domain" description="DNA polymerase III beta sliding clamp N-terminal" evidence="11">
    <location>
        <begin position="1"/>
        <end position="117"/>
    </location>
</feature>
<comment type="subcellular location">
    <subcellularLocation>
        <location evidence="1 10">Cytoplasm</location>
    </subcellularLocation>
</comment>
<dbReference type="GO" id="GO:0005737">
    <property type="term" value="C:cytoplasm"/>
    <property type="evidence" value="ECO:0007669"/>
    <property type="project" value="UniProtKB-SubCell"/>
</dbReference>
<gene>
    <name evidence="14" type="primary">dnaN</name>
    <name evidence="14" type="ORF">PITCH_A190088</name>
</gene>
<dbReference type="InterPro" id="IPR046938">
    <property type="entry name" value="DNA_clamp_sf"/>
</dbReference>
<accession>A0A445MVW1</accession>
<keyword evidence="7 10" id="KW-0235">DNA replication</keyword>
<evidence type="ECO:0000259" key="12">
    <source>
        <dbReference type="Pfam" id="PF02767"/>
    </source>
</evidence>
<organism evidence="14">
    <name type="scientific">uncultured Desulfobacterium sp</name>
    <dbReference type="NCBI Taxonomy" id="201089"/>
    <lineage>
        <taxon>Bacteria</taxon>
        <taxon>Pseudomonadati</taxon>
        <taxon>Thermodesulfobacteriota</taxon>
        <taxon>Desulfobacteria</taxon>
        <taxon>Desulfobacterales</taxon>
        <taxon>Desulfobacteriaceae</taxon>
        <taxon>Desulfobacterium</taxon>
        <taxon>environmental samples</taxon>
    </lineage>
</organism>
<evidence type="ECO:0000259" key="11">
    <source>
        <dbReference type="Pfam" id="PF00712"/>
    </source>
</evidence>
<dbReference type="SMART" id="SM00480">
    <property type="entry name" value="POL3Bc"/>
    <property type="match status" value="1"/>
</dbReference>
<dbReference type="CDD" id="cd00140">
    <property type="entry name" value="beta_clamp"/>
    <property type="match status" value="1"/>
</dbReference>
<protein>
    <recommendedName>
        <fullName evidence="3 10">Beta sliding clamp</fullName>
    </recommendedName>
</protein>
<feature type="domain" description="DNA polymerase III beta sliding clamp central" evidence="12">
    <location>
        <begin position="128"/>
        <end position="248"/>
    </location>
</feature>
<dbReference type="Gene3D" id="3.10.150.10">
    <property type="entry name" value="DNA Polymerase III, subunit A, domain 2"/>
    <property type="match status" value="1"/>
</dbReference>
<dbReference type="GO" id="GO:0003677">
    <property type="term" value="F:DNA binding"/>
    <property type="evidence" value="ECO:0007669"/>
    <property type="project" value="UniProtKB-UniRule"/>
</dbReference>
<dbReference type="PANTHER" id="PTHR30478:SF0">
    <property type="entry name" value="BETA SLIDING CLAMP"/>
    <property type="match status" value="1"/>
</dbReference>
<sequence>MEVKIDREELYKCVSKVQSITERKSTMPILSTILLSVGPSAVHVSATDLELGFQQILPAEVIEEGSVTISARKLFEILKESKAPNIHIKEKENNWIFISDSVARFNLACLPADEYPVFAEPEGVSMVQIEGEILREMINKTVYSVTREDSGFKLSGVFVQKVDIDGNQVLRFVATDGHRLSMVDKAVEGLETLELGDGIMIPKKGMLELNKMGIEGGHIQIGFKANHCVAKRENSLLVVRLLETKFPDYQAVIPEHEEFVIDVDRISLLEAMRRMLILTNDRYRAVKIILEDDSMELVSTNPDLGDAQEKMDVSYNGERREVGFNPQYFIEMIQSMESDTVHLSFAERKRPTIIKGDADNGFLGLLMPMTI</sequence>
<evidence type="ECO:0000256" key="7">
    <source>
        <dbReference type="ARBA" id="ARBA00022705"/>
    </source>
</evidence>
<comment type="similarity">
    <text evidence="2 10">Belongs to the beta sliding clamp family.</text>
</comment>
<name>A0A445MVW1_9BACT</name>
<dbReference type="InterPro" id="IPR022635">
    <property type="entry name" value="DNA_polIII_beta_C"/>
</dbReference>
<dbReference type="Pfam" id="PF00712">
    <property type="entry name" value="DNA_pol3_beta"/>
    <property type="match status" value="1"/>
</dbReference>
<evidence type="ECO:0000256" key="6">
    <source>
        <dbReference type="ARBA" id="ARBA00022695"/>
    </source>
</evidence>
<dbReference type="Pfam" id="PF02768">
    <property type="entry name" value="DNA_pol3_beta_3"/>
    <property type="match status" value="1"/>
</dbReference>
<dbReference type="Gene3D" id="3.70.10.10">
    <property type="match status" value="1"/>
</dbReference>
<evidence type="ECO:0000313" key="14">
    <source>
        <dbReference type="EMBL" id="SPD73512.1"/>
    </source>
</evidence>
<dbReference type="Pfam" id="PF02767">
    <property type="entry name" value="DNA_pol3_beta_2"/>
    <property type="match status" value="1"/>
</dbReference>
<evidence type="ECO:0000256" key="8">
    <source>
        <dbReference type="ARBA" id="ARBA00022932"/>
    </source>
</evidence>
<dbReference type="GO" id="GO:0009360">
    <property type="term" value="C:DNA polymerase III complex"/>
    <property type="evidence" value="ECO:0007669"/>
    <property type="project" value="InterPro"/>
</dbReference>
<keyword evidence="5 10" id="KW-0808">Transferase</keyword>
<dbReference type="InterPro" id="IPR001001">
    <property type="entry name" value="DNA_polIII_beta"/>
</dbReference>
<evidence type="ECO:0000256" key="5">
    <source>
        <dbReference type="ARBA" id="ARBA00022679"/>
    </source>
</evidence>
<evidence type="ECO:0000256" key="9">
    <source>
        <dbReference type="ARBA" id="ARBA00023125"/>
    </source>
</evidence>
<dbReference type="NCBIfam" id="TIGR00663">
    <property type="entry name" value="dnan"/>
    <property type="match status" value="1"/>
</dbReference>
<dbReference type="GO" id="GO:0006271">
    <property type="term" value="P:DNA strand elongation involved in DNA replication"/>
    <property type="evidence" value="ECO:0007669"/>
    <property type="project" value="TreeGrafter"/>
</dbReference>
<dbReference type="PIRSF" id="PIRSF000804">
    <property type="entry name" value="DNA_pol_III_b"/>
    <property type="match status" value="1"/>
</dbReference>
<proteinExistence type="inferred from homology"/>